<proteinExistence type="predicted"/>
<dbReference type="Proteomes" id="UP000595662">
    <property type="component" value="Chromosome 6"/>
</dbReference>
<reference evidence="1 2" key="1">
    <citation type="submission" date="2020-08" db="EMBL/GenBank/DDBJ databases">
        <title>The completed genome sequence of the pathogenic ascomycete fungus Penicillium digitatum.</title>
        <authorList>
            <person name="Wang M."/>
        </authorList>
    </citation>
    <scope>NUCLEOTIDE SEQUENCE [LARGE SCALE GENOMIC DNA]</scope>
    <source>
        <strain evidence="1 2">PdW03</strain>
    </source>
</reference>
<sequence length="72" mass="8003">MQYVVSVVDKVNIPSKLSKRLSPSSSKRKEEPGVSFSSVWLFPYDWIKGSHLYRTCEGLTASLNGHFSVLAG</sequence>
<organism evidence="1 2">
    <name type="scientific">Penicillium digitatum</name>
    <name type="common">Green mold</name>
    <dbReference type="NCBI Taxonomy" id="36651"/>
    <lineage>
        <taxon>Eukaryota</taxon>
        <taxon>Fungi</taxon>
        <taxon>Dikarya</taxon>
        <taxon>Ascomycota</taxon>
        <taxon>Pezizomycotina</taxon>
        <taxon>Eurotiomycetes</taxon>
        <taxon>Eurotiomycetidae</taxon>
        <taxon>Eurotiales</taxon>
        <taxon>Aspergillaceae</taxon>
        <taxon>Penicillium</taxon>
    </lineage>
</organism>
<dbReference type="RefSeq" id="XP_065957959.1">
    <property type="nucleotide sequence ID" value="XM_066101019.1"/>
</dbReference>
<dbReference type="GeneID" id="90952723"/>
<evidence type="ECO:0000313" key="1">
    <source>
        <dbReference type="EMBL" id="QQK47657.1"/>
    </source>
</evidence>
<gene>
    <name evidence="1" type="ORF">Pdw03_5292</name>
</gene>
<accession>A0A7T6XV59</accession>
<evidence type="ECO:0000313" key="2">
    <source>
        <dbReference type="Proteomes" id="UP000595662"/>
    </source>
</evidence>
<dbReference type="EMBL" id="CP060779">
    <property type="protein sequence ID" value="QQK47657.1"/>
    <property type="molecule type" value="Genomic_DNA"/>
</dbReference>
<name>A0A7T6XV59_PENDI</name>
<protein>
    <submittedName>
        <fullName evidence="1">Uncharacterized protein</fullName>
    </submittedName>
</protein>
<dbReference type="AlphaFoldDB" id="A0A7T6XV59"/>